<keyword evidence="2" id="KW-1185">Reference proteome</keyword>
<accession>A0A841TK79</accession>
<evidence type="ECO:0000313" key="1">
    <source>
        <dbReference type="EMBL" id="MBB6679618.1"/>
    </source>
</evidence>
<dbReference type="RefSeq" id="WP_185180877.1">
    <property type="nucleotide sequence ID" value="NZ_CBCSEP010000045.1"/>
</dbReference>
<proteinExistence type="predicted"/>
<gene>
    <name evidence="1" type="ORF">H4Q31_20250</name>
</gene>
<protein>
    <submittedName>
        <fullName evidence="1">Uncharacterized protein</fullName>
    </submittedName>
</protein>
<reference evidence="1 2" key="1">
    <citation type="submission" date="2020-08" db="EMBL/GenBank/DDBJ databases">
        <title>Cohnella phylogeny.</title>
        <authorList>
            <person name="Dunlap C."/>
        </authorList>
    </citation>
    <scope>NUCLEOTIDE SEQUENCE [LARGE SCALE GENOMIC DNA]</scope>
    <source>
        <strain evidence="1 2">DSM 103658</strain>
    </source>
</reference>
<name>A0A841TK79_9BACL</name>
<organism evidence="1 2">
    <name type="scientific">Cohnella lubricantis</name>
    <dbReference type="NCBI Taxonomy" id="2163172"/>
    <lineage>
        <taxon>Bacteria</taxon>
        <taxon>Bacillati</taxon>
        <taxon>Bacillota</taxon>
        <taxon>Bacilli</taxon>
        <taxon>Bacillales</taxon>
        <taxon>Paenibacillaceae</taxon>
        <taxon>Cohnella</taxon>
    </lineage>
</organism>
<comment type="caution">
    <text evidence="1">The sequence shown here is derived from an EMBL/GenBank/DDBJ whole genome shotgun (WGS) entry which is preliminary data.</text>
</comment>
<dbReference type="EMBL" id="JACJVN010000096">
    <property type="protein sequence ID" value="MBB6679618.1"/>
    <property type="molecule type" value="Genomic_DNA"/>
</dbReference>
<sequence>MQIDTHGIMEHSGIVTAMNNNNLLERTFRMLYFVDLNTSNNFMLALDVTVQTVDGKDRVEFFDTNRGRGFEGKVLVREENGFVFLTESGDVMTFREATVEEFDLVWRRSIEGSVPAFRSDEDLHRWYDSAFAG</sequence>
<dbReference type="Proteomes" id="UP000574133">
    <property type="component" value="Unassembled WGS sequence"/>
</dbReference>
<evidence type="ECO:0000313" key="2">
    <source>
        <dbReference type="Proteomes" id="UP000574133"/>
    </source>
</evidence>
<dbReference type="AlphaFoldDB" id="A0A841TK79"/>